<evidence type="ECO:0000256" key="1">
    <source>
        <dbReference type="SAM" id="MobiDB-lite"/>
    </source>
</evidence>
<dbReference type="RefSeq" id="WP_217776232.1">
    <property type="nucleotide sequence ID" value="NZ_JAHRWL010000001.1"/>
</dbReference>
<dbReference type="Proteomes" id="UP001166293">
    <property type="component" value="Unassembled WGS sequence"/>
</dbReference>
<feature type="region of interest" description="Disordered" evidence="1">
    <location>
        <begin position="48"/>
        <end position="82"/>
    </location>
</feature>
<comment type="caution">
    <text evidence="2">The sequence shown here is derived from an EMBL/GenBank/DDBJ whole genome shotgun (WGS) entry which is preliminary data.</text>
</comment>
<organism evidence="2 3">
    <name type="scientific">Thalassococcus arenae</name>
    <dbReference type="NCBI Taxonomy" id="2851652"/>
    <lineage>
        <taxon>Bacteria</taxon>
        <taxon>Pseudomonadati</taxon>
        <taxon>Pseudomonadota</taxon>
        <taxon>Alphaproteobacteria</taxon>
        <taxon>Rhodobacterales</taxon>
        <taxon>Roseobacteraceae</taxon>
        <taxon>Thalassococcus</taxon>
    </lineage>
</organism>
<evidence type="ECO:0000313" key="2">
    <source>
        <dbReference type="EMBL" id="MBV2358363.1"/>
    </source>
</evidence>
<gene>
    <name evidence="2" type="ORF">KUH32_01125</name>
</gene>
<sequence length="82" mass="8974">MLAQFRVTVVGLLRPTDLGVHISGVRTKARSRQSFRLKGVEYQISPANGYEKPELPNSAAHFAAQSAPRRDPAPNKSNDLTS</sequence>
<keyword evidence="3" id="KW-1185">Reference proteome</keyword>
<evidence type="ECO:0000313" key="3">
    <source>
        <dbReference type="Proteomes" id="UP001166293"/>
    </source>
</evidence>
<protein>
    <submittedName>
        <fullName evidence="2">Uncharacterized protein</fullName>
    </submittedName>
</protein>
<proteinExistence type="predicted"/>
<name>A0ABS6N3K2_9RHOB</name>
<dbReference type="EMBL" id="JAHRWL010000001">
    <property type="protein sequence ID" value="MBV2358363.1"/>
    <property type="molecule type" value="Genomic_DNA"/>
</dbReference>
<reference evidence="2" key="1">
    <citation type="submission" date="2021-06" db="EMBL/GenBank/DDBJ databases">
        <title>Thalassococcus sp. CAU 1522 isolated from sea sand, Republic of Korea.</title>
        <authorList>
            <person name="Kim W."/>
        </authorList>
    </citation>
    <scope>NUCLEOTIDE SEQUENCE</scope>
    <source>
        <strain evidence="2">CAU 1522</strain>
    </source>
</reference>
<accession>A0ABS6N3K2</accession>